<name>A0AC35U478_9BILA</name>
<evidence type="ECO:0000313" key="1">
    <source>
        <dbReference type="Proteomes" id="UP000095286"/>
    </source>
</evidence>
<proteinExistence type="predicted"/>
<reference evidence="2" key="1">
    <citation type="submission" date="2016-11" db="UniProtKB">
        <authorList>
            <consortium name="WormBaseParasite"/>
        </authorList>
    </citation>
    <scope>IDENTIFICATION</scope>
    <source>
        <strain evidence="2">KR3021</strain>
    </source>
</reference>
<evidence type="ECO:0000313" key="2">
    <source>
        <dbReference type="WBParaSite" id="RSKR_0000737900.1"/>
    </source>
</evidence>
<sequence length="250" mass="28055">MIKLVCYLCFLISVCSAFGLEPSQIRQVEAELAEGKRSPLLDGGFLVPYEVLYDEQMEKRGSYEGKPLIRFGKRASSPMNMNREGRDMLNNPLIRFGKRDPFSTPLVRFGKRDPFSTPLVRFGKRPESTPLIRFGKRAAGFEGPLVRFGKRSSKFGQPIVRFGRSFGQPIVRFGKRPASFEGPLVRFGKRNPKFGDPIVRFGRSFGQPIVRFGKRSALPQESEENVQAGEVVEDDDNNADIAAATGDEEQ</sequence>
<accession>A0AC35U478</accession>
<dbReference type="Proteomes" id="UP000095286">
    <property type="component" value="Unplaced"/>
</dbReference>
<organism evidence="1 2">
    <name type="scientific">Rhabditophanes sp. KR3021</name>
    <dbReference type="NCBI Taxonomy" id="114890"/>
    <lineage>
        <taxon>Eukaryota</taxon>
        <taxon>Metazoa</taxon>
        <taxon>Ecdysozoa</taxon>
        <taxon>Nematoda</taxon>
        <taxon>Chromadorea</taxon>
        <taxon>Rhabditida</taxon>
        <taxon>Tylenchina</taxon>
        <taxon>Panagrolaimomorpha</taxon>
        <taxon>Strongyloidoidea</taxon>
        <taxon>Alloionematidae</taxon>
        <taxon>Rhabditophanes</taxon>
    </lineage>
</organism>
<dbReference type="WBParaSite" id="RSKR_0000737900.1">
    <property type="protein sequence ID" value="RSKR_0000737900.1"/>
    <property type="gene ID" value="RSKR_0000737900"/>
</dbReference>
<protein>
    <submittedName>
        <fullName evidence="2">FMRFamide-related neuropeptides</fullName>
    </submittedName>
</protein>